<evidence type="ECO:0000256" key="1">
    <source>
        <dbReference type="ARBA" id="ARBA00022741"/>
    </source>
</evidence>
<feature type="domain" description="UvrD-like helicase ATP-binding" evidence="5">
    <location>
        <begin position="16"/>
        <end position="43"/>
    </location>
</feature>
<gene>
    <name evidence="6" type="ORF">METZ01_LOCUS257759</name>
</gene>
<feature type="non-terminal residue" evidence="6">
    <location>
        <position position="353"/>
    </location>
</feature>
<keyword evidence="4" id="KW-0067">ATP-binding</keyword>
<reference evidence="6" key="1">
    <citation type="submission" date="2018-05" db="EMBL/GenBank/DDBJ databases">
        <authorList>
            <person name="Lanie J.A."/>
            <person name="Ng W.-L."/>
            <person name="Kazmierczak K.M."/>
            <person name="Andrzejewski T.M."/>
            <person name="Davidsen T.M."/>
            <person name="Wayne K.J."/>
            <person name="Tettelin H."/>
            <person name="Glass J.I."/>
            <person name="Rusch D."/>
            <person name="Podicherti R."/>
            <person name="Tsui H.-C.T."/>
            <person name="Winkler M.E."/>
        </authorList>
    </citation>
    <scope>NUCLEOTIDE SEQUENCE</scope>
</reference>
<feature type="non-terminal residue" evidence="6">
    <location>
        <position position="1"/>
    </location>
</feature>
<dbReference type="GO" id="GO:0016787">
    <property type="term" value="F:hydrolase activity"/>
    <property type="evidence" value="ECO:0007669"/>
    <property type="project" value="UniProtKB-KW"/>
</dbReference>
<dbReference type="AlphaFoldDB" id="A0A382IZY7"/>
<dbReference type="SUPFAM" id="SSF52540">
    <property type="entry name" value="P-loop containing nucleoside triphosphate hydrolases"/>
    <property type="match status" value="1"/>
</dbReference>
<evidence type="ECO:0000256" key="2">
    <source>
        <dbReference type="ARBA" id="ARBA00022801"/>
    </source>
</evidence>
<name>A0A382IZY7_9ZZZZ</name>
<dbReference type="Gene3D" id="3.40.50.300">
    <property type="entry name" value="P-loop containing nucleotide triphosphate hydrolases"/>
    <property type="match status" value="2"/>
</dbReference>
<dbReference type="InterPro" id="IPR027417">
    <property type="entry name" value="P-loop_NTPase"/>
</dbReference>
<dbReference type="GO" id="GO:0004386">
    <property type="term" value="F:helicase activity"/>
    <property type="evidence" value="ECO:0007669"/>
    <property type="project" value="UniProtKB-KW"/>
</dbReference>
<evidence type="ECO:0000256" key="3">
    <source>
        <dbReference type="ARBA" id="ARBA00022806"/>
    </source>
</evidence>
<organism evidence="6">
    <name type="scientific">marine metagenome</name>
    <dbReference type="NCBI Taxonomy" id="408172"/>
    <lineage>
        <taxon>unclassified sequences</taxon>
        <taxon>metagenomes</taxon>
        <taxon>ecological metagenomes</taxon>
    </lineage>
</organism>
<dbReference type="GO" id="GO:0005524">
    <property type="term" value="F:ATP binding"/>
    <property type="evidence" value="ECO:0007669"/>
    <property type="project" value="UniProtKB-KW"/>
</dbReference>
<sequence>NEEGDPRTPDTPWQPTVCYVGDVKQSIYAFRQAEVTGFLEFANYLRKVNSHEFASVPELTRKPALRSDTHSRDPRNAHAITIATASEHMEKGGRDLVAWIPFDATDRNLPAPSGVEVEARREGLISLQVNYRTEGGLLRATNEWWEDVFCHRHRHFPNGDFYATPQTLYASPEKQDKPGSIEWLCPLSTGGESDPTTDLTIPLDPFGPGRPDSMERQALLIALRVRSLIESSPVRVRSGNGQWHQIDAEEAVAPSDIMILLPTRPKIRDTVIRHLLDLGIPAQADREGGLLDRPATHALEGLLQFIARPRSRHHAAWVARSVLIGLDDAQLQSFIDGSERGEDLLARLSEHTV</sequence>
<keyword evidence="2" id="KW-0378">Hydrolase</keyword>
<dbReference type="InterPro" id="IPR014016">
    <property type="entry name" value="UvrD-like_ATP-bd"/>
</dbReference>
<evidence type="ECO:0000259" key="5">
    <source>
        <dbReference type="Pfam" id="PF00580"/>
    </source>
</evidence>
<keyword evidence="3" id="KW-0347">Helicase</keyword>
<accession>A0A382IZY7</accession>
<keyword evidence="1" id="KW-0547">Nucleotide-binding</keyword>
<evidence type="ECO:0000313" key="6">
    <source>
        <dbReference type="EMBL" id="SVC04905.1"/>
    </source>
</evidence>
<dbReference type="EMBL" id="UINC01070619">
    <property type="protein sequence ID" value="SVC04905.1"/>
    <property type="molecule type" value="Genomic_DNA"/>
</dbReference>
<evidence type="ECO:0000256" key="4">
    <source>
        <dbReference type="ARBA" id="ARBA00022840"/>
    </source>
</evidence>
<dbReference type="Pfam" id="PF00580">
    <property type="entry name" value="UvrD-helicase"/>
    <property type="match status" value="1"/>
</dbReference>
<proteinExistence type="predicted"/>
<protein>
    <recommendedName>
        <fullName evidence="5">UvrD-like helicase ATP-binding domain-containing protein</fullName>
    </recommendedName>
</protein>